<dbReference type="RefSeq" id="WP_311761544.1">
    <property type="nucleotide sequence ID" value="NZ_JAVRQI010000023.1"/>
</dbReference>
<accession>A0ABU3EJP4</accession>
<organism evidence="3 4">
    <name type="scientific">Paracoccus broussonetiae</name>
    <dbReference type="NCBI Taxonomy" id="3075834"/>
    <lineage>
        <taxon>Bacteria</taxon>
        <taxon>Pseudomonadati</taxon>
        <taxon>Pseudomonadota</taxon>
        <taxon>Alphaproteobacteria</taxon>
        <taxon>Rhodobacterales</taxon>
        <taxon>Paracoccaceae</taxon>
        <taxon>Paracoccus</taxon>
    </lineage>
</organism>
<dbReference type="InterPro" id="IPR011234">
    <property type="entry name" value="Fumarylacetoacetase-like_C"/>
</dbReference>
<proteinExistence type="predicted"/>
<dbReference type="InterPro" id="IPR050772">
    <property type="entry name" value="Hydratase-Decarb/MhpD_sf"/>
</dbReference>
<dbReference type="Gene3D" id="3.90.850.10">
    <property type="entry name" value="Fumarylacetoacetase-like, C-terminal domain"/>
    <property type="match status" value="1"/>
</dbReference>
<reference evidence="4" key="1">
    <citation type="submission" date="2023-07" db="EMBL/GenBank/DDBJ databases">
        <title>Characterization of two Paracoccaceae strains isolated from Phycosphere and proposal of Xinfangfangia lacusdiani sp. nov.</title>
        <authorList>
            <person name="Deng Y."/>
            <person name="Zhang Y.Q."/>
        </authorList>
    </citation>
    <scope>NUCLEOTIDE SEQUENCE [LARGE SCALE GENOMIC DNA]</scope>
    <source>
        <strain evidence="4">CPCC 101403</strain>
    </source>
</reference>
<keyword evidence="3" id="KW-0378">Hydrolase</keyword>
<dbReference type="EMBL" id="JAVRQI010000023">
    <property type="protein sequence ID" value="MDT1064458.1"/>
    <property type="molecule type" value="Genomic_DNA"/>
</dbReference>
<feature type="domain" description="Fumarylacetoacetase-like C-terminal" evidence="2">
    <location>
        <begin position="62"/>
        <end position="249"/>
    </location>
</feature>
<evidence type="ECO:0000313" key="3">
    <source>
        <dbReference type="EMBL" id="MDT1064458.1"/>
    </source>
</evidence>
<sequence length="252" mass="26260">MTRLVAAERAAELLLRSRLDGALLAELPQDLAPASLAEAYAVQDATLRQIGPAGGWKVAAKPDGEPRCAVLPASAFHASGVTLKVPPAGFEAEVETAFVFATGLPARTRPYQRDEVAAAIGSMHLAVELISSRFIDRKSIPPLSPIADLQGNAAVILGPAIADWRDIDLAGLALTMRLGEAQIEGPLKNLGLPQTLEVLTWLANHALTRGGGLARGDVVITGARLGPAPLGDADSLSAECPQMGQVTANFSR</sequence>
<evidence type="ECO:0000313" key="4">
    <source>
        <dbReference type="Proteomes" id="UP001251085"/>
    </source>
</evidence>
<dbReference type="InterPro" id="IPR036663">
    <property type="entry name" value="Fumarylacetoacetase_C_sf"/>
</dbReference>
<dbReference type="Pfam" id="PF01557">
    <property type="entry name" value="FAA_hydrolase"/>
    <property type="match status" value="1"/>
</dbReference>
<dbReference type="SUPFAM" id="SSF56529">
    <property type="entry name" value="FAH"/>
    <property type="match status" value="1"/>
</dbReference>
<dbReference type="Proteomes" id="UP001251085">
    <property type="component" value="Unassembled WGS sequence"/>
</dbReference>
<keyword evidence="1" id="KW-0456">Lyase</keyword>
<name>A0ABU3EJP4_9RHOB</name>
<gene>
    <name evidence="3" type="ORF">RM190_21535</name>
</gene>
<dbReference type="GO" id="GO:0016787">
    <property type="term" value="F:hydrolase activity"/>
    <property type="evidence" value="ECO:0007669"/>
    <property type="project" value="UniProtKB-KW"/>
</dbReference>
<comment type="caution">
    <text evidence="3">The sequence shown here is derived from an EMBL/GenBank/DDBJ whole genome shotgun (WGS) entry which is preliminary data.</text>
</comment>
<evidence type="ECO:0000259" key="2">
    <source>
        <dbReference type="Pfam" id="PF01557"/>
    </source>
</evidence>
<keyword evidence="4" id="KW-1185">Reference proteome</keyword>
<dbReference type="PANTHER" id="PTHR30143:SF0">
    <property type="entry name" value="2-KETO-4-PENTENOATE HYDRATASE"/>
    <property type="match status" value="1"/>
</dbReference>
<protein>
    <submittedName>
        <fullName evidence="3">Fumarylacetoacetate hydrolase family protein</fullName>
    </submittedName>
</protein>
<dbReference type="PANTHER" id="PTHR30143">
    <property type="entry name" value="ACID HYDRATASE"/>
    <property type="match status" value="1"/>
</dbReference>
<evidence type="ECO:0000256" key="1">
    <source>
        <dbReference type="ARBA" id="ARBA00023239"/>
    </source>
</evidence>